<gene>
    <name evidence="2" type="ORF">KI387_030934</name>
</gene>
<dbReference type="Proteomes" id="UP000824469">
    <property type="component" value="Unassembled WGS sequence"/>
</dbReference>
<dbReference type="EMBL" id="JAHRHJ020000010">
    <property type="protein sequence ID" value="KAH9299252.1"/>
    <property type="molecule type" value="Genomic_DNA"/>
</dbReference>
<feature type="non-terminal residue" evidence="2">
    <location>
        <position position="231"/>
    </location>
</feature>
<dbReference type="AlphaFoldDB" id="A0AA38CFA0"/>
<feature type="compositionally biased region" description="Polar residues" evidence="1">
    <location>
        <begin position="69"/>
        <end position="98"/>
    </location>
</feature>
<proteinExistence type="predicted"/>
<sequence length="231" mass="26263">PVAMSKRRVADSDEDLAKLAVKHGNLKQDYNELQRETRALKKRMQRATLKKDNLLAEVRFLRRRHKFLTKNSSHASQKQSSDASPLKQSLAPSQGTGTLKHTKYDYEVHPKQPLPAQQMAAKYEYANRGTFFEESIAPQPLKNKHFTMVNSIHSSVNNPPAAREFQVFWEPLREEAPAYVETPVRMPLLENGGLASDLNLSIFKDIPNGFVLPNKTGKRNISWQDQMVLGV</sequence>
<organism evidence="2 3">
    <name type="scientific">Taxus chinensis</name>
    <name type="common">Chinese yew</name>
    <name type="synonym">Taxus wallichiana var. chinensis</name>
    <dbReference type="NCBI Taxonomy" id="29808"/>
    <lineage>
        <taxon>Eukaryota</taxon>
        <taxon>Viridiplantae</taxon>
        <taxon>Streptophyta</taxon>
        <taxon>Embryophyta</taxon>
        <taxon>Tracheophyta</taxon>
        <taxon>Spermatophyta</taxon>
        <taxon>Pinopsida</taxon>
        <taxon>Pinidae</taxon>
        <taxon>Conifers II</taxon>
        <taxon>Cupressales</taxon>
        <taxon>Taxaceae</taxon>
        <taxon>Taxus</taxon>
    </lineage>
</organism>
<feature type="region of interest" description="Disordered" evidence="1">
    <location>
        <begin position="68"/>
        <end position="98"/>
    </location>
</feature>
<keyword evidence="3" id="KW-1185">Reference proteome</keyword>
<evidence type="ECO:0000313" key="3">
    <source>
        <dbReference type="Proteomes" id="UP000824469"/>
    </source>
</evidence>
<evidence type="ECO:0000313" key="2">
    <source>
        <dbReference type="EMBL" id="KAH9299252.1"/>
    </source>
</evidence>
<dbReference type="PANTHER" id="PTHR34807">
    <property type="entry name" value="OS08G0270800 PROTEIN"/>
    <property type="match status" value="1"/>
</dbReference>
<accession>A0AA38CFA0</accession>
<name>A0AA38CFA0_TAXCH</name>
<evidence type="ECO:0000256" key="1">
    <source>
        <dbReference type="SAM" id="MobiDB-lite"/>
    </source>
</evidence>
<protein>
    <submittedName>
        <fullName evidence="2">Uncharacterized protein</fullName>
    </submittedName>
</protein>
<comment type="caution">
    <text evidence="2">The sequence shown here is derived from an EMBL/GenBank/DDBJ whole genome shotgun (WGS) entry which is preliminary data.</text>
</comment>
<dbReference type="PANTHER" id="PTHR34807:SF3">
    <property type="entry name" value="OS08G0270800 PROTEIN"/>
    <property type="match status" value="1"/>
</dbReference>
<reference evidence="2 3" key="1">
    <citation type="journal article" date="2021" name="Nat. Plants">
        <title>The Taxus genome provides insights into paclitaxel biosynthesis.</title>
        <authorList>
            <person name="Xiong X."/>
            <person name="Gou J."/>
            <person name="Liao Q."/>
            <person name="Li Y."/>
            <person name="Zhou Q."/>
            <person name="Bi G."/>
            <person name="Li C."/>
            <person name="Du R."/>
            <person name="Wang X."/>
            <person name="Sun T."/>
            <person name="Guo L."/>
            <person name="Liang H."/>
            <person name="Lu P."/>
            <person name="Wu Y."/>
            <person name="Zhang Z."/>
            <person name="Ro D.K."/>
            <person name="Shang Y."/>
            <person name="Huang S."/>
            <person name="Yan J."/>
        </authorList>
    </citation>
    <scope>NUCLEOTIDE SEQUENCE [LARGE SCALE GENOMIC DNA]</scope>
    <source>
        <strain evidence="2">Ta-2019</strain>
    </source>
</reference>